<feature type="compositionally biased region" description="Low complexity" evidence="5">
    <location>
        <begin position="81"/>
        <end position="93"/>
    </location>
</feature>
<gene>
    <name evidence="8" type="ORF">LTR09_007879</name>
</gene>
<dbReference type="GO" id="GO:0016020">
    <property type="term" value="C:membrane"/>
    <property type="evidence" value="ECO:0007669"/>
    <property type="project" value="UniProtKB-SubCell"/>
</dbReference>
<feature type="transmembrane region" description="Helical" evidence="6">
    <location>
        <begin position="115"/>
        <end position="136"/>
    </location>
</feature>
<feature type="region of interest" description="Disordered" evidence="5">
    <location>
        <begin position="81"/>
        <end position="110"/>
    </location>
</feature>
<evidence type="ECO:0000313" key="9">
    <source>
        <dbReference type="Proteomes" id="UP001271007"/>
    </source>
</evidence>
<dbReference type="AlphaFoldDB" id="A0AAJ0G793"/>
<keyword evidence="9" id="KW-1185">Reference proteome</keyword>
<dbReference type="InterPro" id="IPR054508">
    <property type="entry name" value="PIR1-like_C"/>
</dbReference>
<name>A0AAJ0G793_9PEZI</name>
<organism evidence="8 9">
    <name type="scientific">Extremus antarcticus</name>
    <dbReference type="NCBI Taxonomy" id="702011"/>
    <lineage>
        <taxon>Eukaryota</taxon>
        <taxon>Fungi</taxon>
        <taxon>Dikarya</taxon>
        <taxon>Ascomycota</taxon>
        <taxon>Pezizomycotina</taxon>
        <taxon>Dothideomycetes</taxon>
        <taxon>Dothideomycetidae</taxon>
        <taxon>Mycosphaerellales</taxon>
        <taxon>Extremaceae</taxon>
        <taxon>Extremus</taxon>
    </lineage>
</organism>
<feature type="compositionally biased region" description="Basic and acidic residues" evidence="5">
    <location>
        <begin position="152"/>
        <end position="169"/>
    </location>
</feature>
<evidence type="ECO:0000256" key="4">
    <source>
        <dbReference type="ARBA" id="ARBA00023136"/>
    </source>
</evidence>
<dbReference type="PANTHER" id="PTHR15549">
    <property type="entry name" value="PAIRED IMMUNOGLOBULIN-LIKE TYPE 2 RECEPTOR"/>
    <property type="match status" value="1"/>
</dbReference>
<comment type="caution">
    <text evidence="8">The sequence shown here is derived from an EMBL/GenBank/DDBJ whole genome shotgun (WGS) entry which is preliminary data.</text>
</comment>
<dbReference type="Pfam" id="PF22799">
    <property type="entry name" value="PIR1-like_C"/>
    <property type="match status" value="1"/>
</dbReference>
<dbReference type="InterPro" id="IPR051694">
    <property type="entry name" value="Immunoregulatory_rcpt-like"/>
</dbReference>
<dbReference type="GO" id="GO:0071944">
    <property type="term" value="C:cell periphery"/>
    <property type="evidence" value="ECO:0007669"/>
    <property type="project" value="UniProtKB-ARBA"/>
</dbReference>
<protein>
    <recommendedName>
        <fullName evidence="7">Cell wall mannoprotein PIR1-like C-terminal domain-containing protein</fullName>
    </recommendedName>
</protein>
<evidence type="ECO:0000256" key="3">
    <source>
        <dbReference type="ARBA" id="ARBA00022989"/>
    </source>
</evidence>
<evidence type="ECO:0000313" key="8">
    <source>
        <dbReference type="EMBL" id="KAK3050803.1"/>
    </source>
</evidence>
<evidence type="ECO:0000256" key="1">
    <source>
        <dbReference type="ARBA" id="ARBA00004167"/>
    </source>
</evidence>
<keyword evidence="2 6" id="KW-0812">Transmembrane</keyword>
<reference evidence="8" key="1">
    <citation type="submission" date="2023-04" db="EMBL/GenBank/DDBJ databases">
        <title>Black Yeasts Isolated from many extreme environments.</title>
        <authorList>
            <person name="Coleine C."/>
            <person name="Stajich J.E."/>
            <person name="Selbmann L."/>
        </authorList>
    </citation>
    <scope>NUCLEOTIDE SEQUENCE</scope>
    <source>
        <strain evidence="8">CCFEE 5312</strain>
    </source>
</reference>
<accession>A0AAJ0G793</accession>
<evidence type="ECO:0000256" key="6">
    <source>
        <dbReference type="SAM" id="Phobius"/>
    </source>
</evidence>
<feature type="region of interest" description="Disordered" evidence="5">
    <location>
        <begin position="145"/>
        <end position="233"/>
    </location>
</feature>
<keyword evidence="3 6" id="KW-1133">Transmembrane helix</keyword>
<feature type="domain" description="Cell wall mannoprotein PIR1-like C-terminal" evidence="7">
    <location>
        <begin position="15"/>
        <end position="60"/>
    </location>
</feature>
<dbReference type="EMBL" id="JAWDJX010000029">
    <property type="protein sequence ID" value="KAK3050803.1"/>
    <property type="molecule type" value="Genomic_DNA"/>
</dbReference>
<dbReference type="Proteomes" id="UP001271007">
    <property type="component" value="Unassembled WGS sequence"/>
</dbReference>
<evidence type="ECO:0000256" key="5">
    <source>
        <dbReference type="SAM" id="MobiDB-lite"/>
    </source>
</evidence>
<proteinExistence type="predicted"/>
<keyword evidence="4 6" id="KW-0472">Membrane</keyword>
<dbReference type="PANTHER" id="PTHR15549:SF6">
    <property type="entry name" value="MID2 DOMAIN-CONTAINING PROTEIN"/>
    <property type="match status" value="1"/>
</dbReference>
<comment type="subcellular location">
    <subcellularLocation>
        <location evidence="1">Membrane</location>
        <topology evidence="1">Single-pass membrane protein</topology>
    </subcellularLocation>
</comment>
<evidence type="ECO:0000256" key="2">
    <source>
        <dbReference type="ARBA" id="ARBA00022692"/>
    </source>
</evidence>
<evidence type="ECO:0000259" key="7">
    <source>
        <dbReference type="Pfam" id="PF22799"/>
    </source>
</evidence>
<sequence>MGGRAIYPTWEAGNSDSQLKFDHPIPAEAIYTAGFNYCGNGSIAIGDDATWYQCESGSIYLDNKQCTEVYLVARAAPASVTSGSASSSRSSAARQVMVDKKTGSDDSGLSTGAKAGIGVGAALLALLLLAVGFCLFRRKRRQARKSGQAGLERSRSERAYRDTKAELEGKSAGGRTQEVSELPDPKTQDAAPTHLPYPDSQSTGRQGWEADSTMLSPPPIPFASKPRAELDAGYRGNETAGVLFRPASEARLP</sequence>